<dbReference type="PIRSF" id="PIRSF004669">
    <property type="entry name" value="FliQ"/>
    <property type="match status" value="1"/>
</dbReference>
<comment type="similarity">
    <text evidence="2">Belongs to the FliQ/MopD/SpaQ family.</text>
</comment>
<feature type="transmembrane region" description="Helical" evidence="7">
    <location>
        <begin position="20"/>
        <end position="45"/>
    </location>
</feature>
<keyword evidence="8" id="KW-0966">Cell projection</keyword>
<dbReference type="InterPro" id="IPR002191">
    <property type="entry name" value="Bac_export_3"/>
</dbReference>
<proteinExistence type="inferred from homology"/>
<evidence type="ECO:0000256" key="5">
    <source>
        <dbReference type="ARBA" id="ARBA00022989"/>
    </source>
</evidence>
<keyword evidence="6 7" id="KW-0472">Membrane</keyword>
<evidence type="ECO:0000313" key="8">
    <source>
        <dbReference type="EMBL" id="NYF52202.1"/>
    </source>
</evidence>
<evidence type="ECO:0000256" key="2">
    <source>
        <dbReference type="ARBA" id="ARBA00006156"/>
    </source>
</evidence>
<dbReference type="PANTHER" id="PTHR34040">
    <property type="entry name" value="FLAGELLAR BIOSYNTHETIC PROTEIN FLIQ"/>
    <property type="match status" value="1"/>
</dbReference>
<evidence type="ECO:0000256" key="6">
    <source>
        <dbReference type="ARBA" id="ARBA00023136"/>
    </source>
</evidence>
<dbReference type="GO" id="GO:0009306">
    <property type="term" value="P:protein secretion"/>
    <property type="evidence" value="ECO:0007669"/>
    <property type="project" value="InterPro"/>
</dbReference>
<evidence type="ECO:0000256" key="3">
    <source>
        <dbReference type="ARBA" id="ARBA00022475"/>
    </source>
</evidence>
<comment type="subcellular location">
    <subcellularLocation>
        <location evidence="1">Cell membrane</location>
        <topology evidence="1">Multi-pass membrane protein</topology>
    </subcellularLocation>
</comment>
<dbReference type="Pfam" id="PF01313">
    <property type="entry name" value="Bac_export_3"/>
    <property type="match status" value="1"/>
</dbReference>
<dbReference type="PRINTS" id="PR00952">
    <property type="entry name" value="TYPE3IMQPROT"/>
</dbReference>
<evidence type="ECO:0000256" key="4">
    <source>
        <dbReference type="ARBA" id="ARBA00022692"/>
    </source>
</evidence>
<evidence type="ECO:0000256" key="7">
    <source>
        <dbReference type="SAM" id="Phobius"/>
    </source>
</evidence>
<sequence length="95" mass="10393">MAMGAGMGPDQTVEIMRRVLIEAMLLSAPLLVTAALVSLAVSLLQTLTSVQEQTLTAVPRLVVVFVITVAVLPWMVHRLVGFTVRLFTDFHRYLG</sequence>
<feature type="transmembrane region" description="Helical" evidence="7">
    <location>
        <begin position="57"/>
        <end position="76"/>
    </location>
</feature>
<evidence type="ECO:0000256" key="1">
    <source>
        <dbReference type="ARBA" id="ARBA00004651"/>
    </source>
</evidence>
<dbReference type="GO" id="GO:0005886">
    <property type="term" value="C:plasma membrane"/>
    <property type="evidence" value="ECO:0007669"/>
    <property type="project" value="UniProtKB-SubCell"/>
</dbReference>
<dbReference type="EMBL" id="JACCCV010000002">
    <property type="protein sequence ID" value="NYF52202.1"/>
    <property type="molecule type" value="Genomic_DNA"/>
</dbReference>
<keyword evidence="5 7" id="KW-1133">Transmembrane helix</keyword>
<keyword evidence="8" id="KW-0282">Flagellum</keyword>
<dbReference type="Proteomes" id="UP000534186">
    <property type="component" value="Unassembled WGS sequence"/>
</dbReference>
<gene>
    <name evidence="8" type="ORF">HDF12_002601</name>
</gene>
<comment type="caution">
    <text evidence="8">The sequence shown here is derived from an EMBL/GenBank/DDBJ whole genome shotgun (WGS) entry which is preliminary data.</text>
</comment>
<dbReference type="PANTHER" id="PTHR34040:SF2">
    <property type="entry name" value="FLAGELLAR BIOSYNTHETIC PROTEIN FLIQ"/>
    <property type="match status" value="1"/>
</dbReference>
<protein>
    <submittedName>
        <fullName evidence="8">Flagellar biosynthetic protein FliQ</fullName>
    </submittedName>
</protein>
<organism evidence="8 9">
    <name type="scientific">Tunturiibacter lichenicola</name>
    <dbReference type="NCBI Taxonomy" id="2051959"/>
    <lineage>
        <taxon>Bacteria</taxon>
        <taxon>Pseudomonadati</taxon>
        <taxon>Acidobacteriota</taxon>
        <taxon>Terriglobia</taxon>
        <taxon>Terriglobales</taxon>
        <taxon>Acidobacteriaceae</taxon>
        <taxon>Tunturiibacter</taxon>
    </lineage>
</organism>
<accession>A0A7Y9NN31</accession>
<keyword evidence="8" id="KW-0969">Cilium</keyword>
<reference evidence="8 9" key="1">
    <citation type="submission" date="2020-07" db="EMBL/GenBank/DDBJ databases">
        <title>Genomic Encyclopedia of Type Strains, Phase IV (KMG-V): Genome sequencing to study the core and pangenomes of soil and plant-associated prokaryotes.</title>
        <authorList>
            <person name="Whitman W."/>
        </authorList>
    </citation>
    <scope>NUCLEOTIDE SEQUENCE [LARGE SCALE GENOMIC DNA]</scope>
    <source>
        <strain evidence="8 9">M8UP30</strain>
    </source>
</reference>
<evidence type="ECO:0000313" key="9">
    <source>
        <dbReference type="Proteomes" id="UP000534186"/>
    </source>
</evidence>
<keyword evidence="4 7" id="KW-0812">Transmembrane</keyword>
<dbReference type="AlphaFoldDB" id="A0A7Y9NN31"/>
<name>A0A7Y9NN31_9BACT</name>
<keyword evidence="3" id="KW-1003">Cell membrane</keyword>